<dbReference type="PANTHER" id="PTHR37533">
    <property type="entry name" value="FLAGELLAR HOOK-LENGTH CONTROL PROTEIN"/>
    <property type="match status" value="1"/>
</dbReference>
<evidence type="ECO:0000313" key="3">
    <source>
        <dbReference type="EMBL" id="MEW7311527.1"/>
    </source>
</evidence>
<gene>
    <name evidence="3" type="ORF">AB1E22_02125</name>
</gene>
<dbReference type="CDD" id="cd17470">
    <property type="entry name" value="T3SS_Flik_C"/>
    <property type="match status" value="1"/>
</dbReference>
<dbReference type="PANTHER" id="PTHR37533:SF2">
    <property type="entry name" value="FLAGELLAR HOOK-LENGTH CONTROL PROTEIN"/>
    <property type="match status" value="1"/>
</dbReference>
<dbReference type="InterPro" id="IPR021136">
    <property type="entry name" value="Flagellar_hook_control-like_C"/>
</dbReference>
<organism evidence="3 4">
    <name type="scientific">Buttiauxella gaviniae</name>
    <dbReference type="NCBI Taxonomy" id="82990"/>
    <lineage>
        <taxon>Bacteria</taxon>
        <taxon>Pseudomonadati</taxon>
        <taxon>Pseudomonadota</taxon>
        <taxon>Gammaproteobacteria</taxon>
        <taxon>Enterobacterales</taxon>
        <taxon>Enterobacteriaceae</taxon>
        <taxon>Buttiauxella</taxon>
    </lineage>
</organism>
<dbReference type="EMBL" id="JBFMVT010000002">
    <property type="protein sequence ID" value="MEW7311527.1"/>
    <property type="molecule type" value="Genomic_DNA"/>
</dbReference>
<dbReference type="Proteomes" id="UP001555342">
    <property type="component" value="Unassembled WGS sequence"/>
</dbReference>
<comment type="caution">
    <text evidence="3">The sequence shown here is derived from an EMBL/GenBank/DDBJ whole genome shotgun (WGS) entry which is preliminary data.</text>
</comment>
<keyword evidence="3" id="KW-0966">Cell projection</keyword>
<keyword evidence="4" id="KW-1185">Reference proteome</keyword>
<evidence type="ECO:0000259" key="2">
    <source>
        <dbReference type="Pfam" id="PF02120"/>
    </source>
</evidence>
<sequence length="352" mass="37751">MSDFLAFSASDSGNLPQSTQLHTLVAPATATLQVVDETAGANTSEMLFEELLVATGSASLTPQEPVDIAQEESAFEALLPELPEEQVQQMAQQFLASLVNRDVPVLISSAAPVAVEAVAVEVPVSHKAHALALTEKAERSAPETSGVVPPSVVANRHTEAPAPEHAELALPKTTLKPATADSLRIAGINATPAGNVPVISAGQPHVQVNAPIRADRSGQELSTQLQHALGERLNLQINNQIQHATIRLDPPDMGRIEIAVQIEAGKIQVQINAGQGDVYRALQQVSNELRQALTEQHFVDVDVHLSNQTQQQQPGQRQQQSGRESEMILANEQQDTARDTRSRDDKSILMTV</sequence>
<name>A0ABV3NPS4_9ENTR</name>
<feature type="region of interest" description="Disordered" evidence="1">
    <location>
        <begin position="330"/>
        <end position="352"/>
    </location>
</feature>
<reference evidence="3 4" key="1">
    <citation type="submission" date="2024-07" db="EMBL/GenBank/DDBJ databases">
        <authorList>
            <person name="Wang L."/>
        </authorList>
    </citation>
    <scope>NUCLEOTIDE SEQUENCE [LARGE SCALE GENOMIC DNA]</scope>
    <source>
        <strain evidence="3 4">WL359</strain>
    </source>
</reference>
<protein>
    <submittedName>
        <fullName evidence="3">Flagellar hook-length control protein FliK</fullName>
    </submittedName>
</protein>
<dbReference type="Gene3D" id="3.30.750.140">
    <property type="match status" value="1"/>
</dbReference>
<feature type="compositionally biased region" description="Basic and acidic residues" evidence="1">
    <location>
        <begin position="335"/>
        <end position="352"/>
    </location>
</feature>
<dbReference type="Pfam" id="PF02120">
    <property type="entry name" value="Flg_hook"/>
    <property type="match status" value="1"/>
</dbReference>
<evidence type="ECO:0000313" key="4">
    <source>
        <dbReference type="Proteomes" id="UP001555342"/>
    </source>
</evidence>
<proteinExistence type="predicted"/>
<dbReference type="InterPro" id="IPR052563">
    <property type="entry name" value="FliK"/>
</dbReference>
<dbReference type="InterPro" id="IPR038610">
    <property type="entry name" value="FliK-like_C_sf"/>
</dbReference>
<dbReference type="RefSeq" id="WP_367593867.1">
    <property type="nucleotide sequence ID" value="NZ_JBFMVT010000002.1"/>
</dbReference>
<evidence type="ECO:0000256" key="1">
    <source>
        <dbReference type="SAM" id="MobiDB-lite"/>
    </source>
</evidence>
<keyword evidence="3" id="KW-0282">Flagellum</keyword>
<feature type="domain" description="Flagellar hook-length control protein-like C-terminal" evidence="2">
    <location>
        <begin position="231"/>
        <end position="313"/>
    </location>
</feature>
<accession>A0ABV3NPS4</accession>
<keyword evidence="3" id="KW-0969">Cilium</keyword>